<evidence type="ECO:0000313" key="1">
    <source>
        <dbReference type="EMBL" id="RYR59132.1"/>
    </source>
</evidence>
<name>A0A445D790_ARAHY</name>
<dbReference type="AlphaFoldDB" id="A0A445D790"/>
<reference evidence="1 2" key="1">
    <citation type="submission" date="2019-01" db="EMBL/GenBank/DDBJ databases">
        <title>Sequencing of cultivated peanut Arachis hypogaea provides insights into genome evolution and oil improvement.</title>
        <authorList>
            <person name="Chen X."/>
        </authorList>
    </citation>
    <scope>NUCLEOTIDE SEQUENCE [LARGE SCALE GENOMIC DNA]</scope>
    <source>
        <strain evidence="2">cv. Fuhuasheng</strain>
        <tissue evidence="1">Leaves</tissue>
    </source>
</reference>
<dbReference type="EMBL" id="SDMP01000005">
    <property type="protein sequence ID" value="RYR59132.1"/>
    <property type="molecule type" value="Genomic_DNA"/>
</dbReference>
<protein>
    <submittedName>
        <fullName evidence="1">Uncharacterized protein</fullName>
    </submittedName>
</protein>
<accession>A0A445D790</accession>
<comment type="caution">
    <text evidence="1">The sequence shown here is derived from an EMBL/GenBank/DDBJ whole genome shotgun (WGS) entry which is preliminary data.</text>
</comment>
<evidence type="ECO:0000313" key="2">
    <source>
        <dbReference type="Proteomes" id="UP000289738"/>
    </source>
</evidence>
<keyword evidence="2" id="KW-1185">Reference proteome</keyword>
<gene>
    <name evidence="1" type="ORF">Ahy_A05g024970</name>
</gene>
<organism evidence="1 2">
    <name type="scientific">Arachis hypogaea</name>
    <name type="common">Peanut</name>
    <dbReference type="NCBI Taxonomy" id="3818"/>
    <lineage>
        <taxon>Eukaryota</taxon>
        <taxon>Viridiplantae</taxon>
        <taxon>Streptophyta</taxon>
        <taxon>Embryophyta</taxon>
        <taxon>Tracheophyta</taxon>
        <taxon>Spermatophyta</taxon>
        <taxon>Magnoliopsida</taxon>
        <taxon>eudicotyledons</taxon>
        <taxon>Gunneridae</taxon>
        <taxon>Pentapetalae</taxon>
        <taxon>rosids</taxon>
        <taxon>fabids</taxon>
        <taxon>Fabales</taxon>
        <taxon>Fabaceae</taxon>
        <taxon>Papilionoideae</taxon>
        <taxon>50 kb inversion clade</taxon>
        <taxon>dalbergioids sensu lato</taxon>
        <taxon>Dalbergieae</taxon>
        <taxon>Pterocarpus clade</taxon>
        <taxon>Arachis</taxon>
    </lineage>
</organism>
<proteinExistence type="predicted"/>
<sequence length="80" mass="8958">MASKTTSNIPTSELQGLNPAFSVDHLIKLKLAKEISLVSEAFKEAIVNIEVEEKFLAELEAKKLKVSCLKKDSENKRRTK</sequence>
<dbReference type="Proteomes" id="UP000289738">
    <property type="component" value="Chromosome A05"/>
</dbReference>